<evidence type="ECO:0000313" key="3">
    <source>
        <dbReference type="Proteomes" id="UP001159363"/>
    </source>
</evidence>
<evidence type="ECO:0000313" key="2">
    <source>
        <dbReference type="EMBL" id="KAJ8896236.1"/>
    </source>
</evidence>
<feature type="domain" description="MADF" evidence="1">
    <location>
        <begin position="56"/>
        <end position="86"/>
    </location>
</feature>
<proteinExistence type="predicted"/>
<evidence type="ECO:0000259" key="1">
    <source>
        <dbReference type="PROSITE" id="PS51029"/>
    </source>
</evidence>
<organism evidence="2 3">
    <name type="scientific">Dryococelus australis</name>
    <dbReference type="NCBI Taxonomy" id="614101"/>
    <lineage>
        <taxon>Eukaryota</taxon>
        <taxon>Metazoa</taxon>
        <taxon>Ecdysozoa</taxon>
        <taxon>Arthropoda</taxon>
        <taxon>Hexapoda</taxon>
        <taxon>Insecta</taxon>
        <taxon>Pterygota</taxon>
        <taxon>Neoptera</taxon>
        <taxon>Polyneoptera</taxon>
        <taxon>Phasmatodea</taxon>
        <taxon>Verophasmatodea</taxon>
        <taxon>Anareolatae</taxon>
        <taxon>Phasmatidae</taxon>
        <taxon>Eurycanthinae</taxon>
        <taxon>Dryococelus</taxon>
    </lineage>
</organism>
<name>A0ABQ9IHW3_9NEOP</name>
<sequence>MLAHGRLWRVPATSGDHRVAYNLAHEPLLVACDSDYCRQSLPARCVYTMASFDSDRFIIEVESRPAIWDTRSDTYGNKLARGKAWE</sequence>
<comment type="caution">
    <text evidence="2">The sequence shown here is derived from an EMBL/GenBank/DDBJ whole genome shotgun (WGS) entry which is preliminary data.</text>
</comment>
<dbReference type="EMBL" id="JARBHB010000001">
    <property type="protein sequence ID" value="KAJ8896236.1"/>
    <property type="molecule type" value="Genomic_DNA"/>
</dbReference>
<keyword evidence="3" id="KW-1185">Reference proteome</keyword>
<accession>A0ABQ9IHW3</accession>
<reference evidence="2 3" key="1">
    <citation type="submission" date="2023-02" db="EMBL/GenBank/DDBJ databases">
        <title>LHISI_Scaffold_Assembly.</title>
        <authorList>
            <person name="Stuart O.P."/>
            <person name="Cleave R."/>
            <person name="Magrath M.J.L."/>
            <person name="Mikheyev A.S."/>
        </authorList>
    </citation>
    <scope>NUCLEOTIDE SEQUENCE [LARGE SCALE GENOMIC DNA]</scope>
    <source>
        <strain evidence="2">Daus_M_001</strain>
        <tissue evidence="2">Leg muscle</tissue>
    </source>
</reference>
<dbReference type="Proteomes" id="UP001159363">
    <property type="component" value="Chromosome 1"/>
</dbReference>
<dbReference type="PROSITE" id="PS51029">
    <property type="entry name" value="MADF"/>
    <property type="match status" value="1"/>
</dbReference>
<dbReference type="InterPro" id="IPR006578">
    <property type="entry name" value="MADF-dom"/>
</dbReference>
<gene>
    <name evidence="2" type="ORF">PR048_001579</name>
</gene>
<protein>
    <recommendedName>
        <fullName evidence="1">MADF domain-containing protein</fullName>
    </recommendedName>
</protein>